<dbReference type="GO" id="GO:0043952">
    <property type="term" value="P:protein transport by the Sec complex"/>
    <property type="evidence" value="ECO:0007669"/>
    <property type="project" value="UniProtKB-UniRule"/>
</dbReference>
<name>A0A4Q1SA84_9BACT</name>
<dbReference type="Pfam" id="PF00584">
    <property type="entry name" value="SecE"/>
    <property type="match status" value="1"/>
</dbReference>
<dbReference type="InterPro" id="IPR001901">
    <property type="entry name" value="Translocase_SecE/Sec61-g"/>
</dbReference>
<keyword evidence="6 9" id="KW-1133">Transmembrane helix</keyword>
<dbReference type="EMBL" id="SDMK01000004">
    <property type="protein sequence ID" value="RXS93897.1"/>
    <property type="molecule type" value="Genomic_DNA"/>
</dbReference>
<keyword evidence="4 9" id="KW-0812">Transmembrane</keyword>
<evidence type="ECO:0000256" key="5">
    <source>
        <dbReference type="ARBA" id="ARBA00022927"/>
    </source>
</evidence>
<dbReference type="PANTHER" id="PTHR33910:SF1">
    <property type="entry name" value="PROTEIN TRANSLOCASE SUBUNIT SECE"/>
    <property type="match status" value="1"/>
</dbReference>
<comment type="subunit">
    <text evidence="9">Component of the Sec protein translocase complex. Heterotrimer consisting of SecY, SecE and SecG subunits. The heterotrimers can form oligomers, although 1 heterotrimer is thought to be able to translocate proteins. Interacts with the ribosome. Interacts with SecDF, and other proteins may be involved. Interacts with SecA.</text>
</comment>
<dbReference type="Gene3D" id="1.20.5.1030">
    <property type="entry name" value="Preprotein translocase secy subunit"/>
    <property type="match status" value="1"/>
</dbReference>
<evidence type="ECO:0000256" key="4">
    <source>
        <dbReference type="ARBA" id="ARBA00022692"/>
    </source>
</evidence>
<evidence type="ECO:0000313" key="10">
    <source>
        <dbReference type="EMBL" id="RXS93897.1"/>
    </source>
</evidence>
<dbReference type="HAMAP" id="MF_00422">
    <property type="entry name" value="SecE"/>
    <property type="match status" value="1"/>
</dbReference>
<keyword evidence="2 9" id="KW-0813">Transport</keyword>
<dbReference type="InterPro" id="IPR005807">
    <property type="entry name" value="SecE_bac"/>
</dbReference>
<evidence type="ECO:0000256" key="6">
    <source>
        <dbReference type="ARBA" id="ARBA00022989"/>
    </source>
</evidence>
<dbReference type="RefSeq" id="WP_129209745.1">
    <property type="nucleotide sequence ID" value="NZ_BMGU01000002.1"/>
</dbReference>
<accession>A0A4Q1SA84</accession>
<dbReference type="Proteomes" id="UP000290253">
    <property type="component" value="Unassembled WGS sequence"/>
</dbReference>
<evidence type="ECO:0000256" key="3">
    <source>
        <dbReference type="ARBA" id="ARBA00022475"/>
    </source>
</evidence>
<protein>
    <recommendedName>
        <fullName evidence="9">Protein translocase subunit SecE</fullName>
    </recommendedName>
</protein>
<keyword evidence="7 9" id="KW-0811">Translocation</keyword>
<keyword evidence="8 9" id="KW-0472">Membrane</keyword>
<dbReference type="NCBIfam" id="TIGR00964">
    <property type="entry name" value="secE_bact"/>
    <property type="match status" value="1"/>
</dbReference>
<dbReference type="GO" id="GO:0065002">
    <property type="term" value="P:intracellular protein transmembrane transport"/>
    <property type="evidence" value="ECO:0007669"/>
    <property type="project" value="UniProtKB-UniRule"/>
</dbReference>
<dbReference type="InterPro" id="IPR038379">
    <property type="entry name" value="SecE_sf"/>
</dbReference>
<evidence type="ECO:0000313" key="11">
    <source>
        <dbReference type="Proteomes" id="UP000290253"/>
    </source>
</evidence>
<dbReference type="OrthoDB" id="9812738at2"/>
<sequence length="92" mass="9940">MAKAITAPEQKESNGASQGIQQVGGFLTRTRNFLEDVRNEMRKVVTPSAAEVRATTTVVIVTVFAFAGFFYVVDSVLDHALKALLHSLGSTQ</sequence>
<dbReference type="AlphaFoldDB" id="A0A4Q1SA84"/>
<dbReference type="GO" id="GO:0008320">
    <property type="term" value="F:protein transmembrane transporter activity"/>
    <property type="evidence" value="ECO:0007669"/>
    <property type="project" value="UniProtKB-UniRule"/>
</dbReference>
<keyword evidence="3 9" id="KW-1003">Cell membrane</keyword>
<evidence type="ECO:0000256" key="9">
    <source>
        <dbReference type="HAMAP-Rule" id="MF_00422"/>
    </source>
</evidence>
<gene>
    <name evidence="9 10" type="primary">secE</name>
    <name evidence="10" type="ORF">ESZ00_17835</name>
</gene>
<keyword evidence="11" id="KW-1185">Reference proteome</keyword>
<dbReference type="GO" id="GO:0005886">
    <property type="term" value="C:plasma membrane"/>
    <property type="evidence" value="ECO:0007669"/>
    <property type="project" value="UniProtKB-SubCell"/>
</dbReference>
<dbReference type="GO" id="GO:0006605">
    <property type="term" value="P:protein targeting"/>
    <property type="evidence" value="ECO:0007669"/>
    <property type="project" value="UniProtKB-UniRule"/>
</dbReference>
<dbReference type="PANTHER" id="PTHR33910">
    <property type="entry name" value="PROTEIN TRANSLOCASE SUBUNIT SECE"/>
    <property type="match status" value="1"/>
</dbReference>
<proteinExistence type="inferred from homology"/>
<evidence type="ECO:0000256" key="1">
    <source>
        <dbReference type="ARBA" id="ARBA00004370"/>
    </source>
</evidence>
<comment type="caution">
    <text evidence="10">The sequence shown here is derived from an EMBL/GenBank/DDBJ whole genome shotgun (WGS) entry which is preliminary data.</text>
</comment>
<organism evidence="10 11">
    <name type="scientific">Silvibacterium dinghuense</name>
    <dbReference type="NCBI Taxonomy" id="1560006"/>
    <lineage>
        <taxon>Bacteria</taxon>
        <taxon>Pseudomonadati</taxon>
        <taxon>Acidobacteriota</taxon>
        <taxon>Terriglobia</taxon>
        <taxon>Terriglobales</taxon>
        <taxon>Acidobacteriaceae</taxon>
        <taxon>Silvibacterium</taxon>
    </lineage>
</organism>
<comment type="function">
    <text evidence="9">Essential subunit of the Sec protein translocation channel SecYEG. Clamps together the 2 halves of SecY. May contact the channel plug during translocation.</text>
</comment>
<dbReference type="GO" id="GO:0009306">
    <property type="term" value="P:protein secretion"/>
    <property type="evidence" value="ECO:0007669"/>
    <property type="project" value="UniProtKB-UniRule"/>
</dbReference>
<evidence type="ECO:0000256" key="2">
    <source>
        <dbReference type="ARBA" id="ARBA00022448"/>
    </source>
</evidence>
<evidence type="ECO:0000256" key="8">
    <source>
        <dbReference type="ARBA" id="ARBA00023136"/>
    </source>
</evidence>
<evidence type="ECO:0000256" key="7">
    <source>
        <dbReference type="ARBA" id="ARBA00023010"/>
    </source>
</evidence>
<reference evidence="10 11" key="1">
    <citation type="journal article" date="2016" name="Int. J. Syst. Evol. Microbiol.">
        <title>Acidipila dinghuensis sp. nov., an acidobacterium isolated from forest soil.</title>
        <authorList>
            <person name="Jiang Y.W."/>
            <person name="Wang J."/>
            <person name="Chen M.H."/>
            <person name="Lv Y.Y."/>
            <person name="Qiu L.H."/>
        </authorList>
    </citation>
    <scope>NUCLEOTIDE SEQUENCE [LARGE SCALE GENOMIC DNA]</scope>
    <source>
        <strain evidence="10 11">DHOF10</strain>
    </source>
</reference>
<keyword evidence="5 9" id="KW-0653">Protein transport</keyword>
<feature type="transmembrane region" description="Helical" evidence="9">
    <location>
        <begin position="52"/>
        <end position="73"/>
    </location>
</feature>
<comment type="subcellular location">
    <subcellularLocation>
        <location evidence="9">Cell membrane</location>
        <topology evidence="9">Single-pass membrane protein</topology>
    </subcellularLocation>
    <subcellularLocation>
        <location evidence="1">Membrane</location>
    </subcellularLocation>
</comment>
<comment type="similarity">
    <text evidence="9">Belongs to the SecE/SEC61-gamma family.</text>
</comment>